<evidence type="ECO:0000259" key="2">
    <source>
        <dbReference type="Pfam" id="PF13240"/>
    </source>
</evidence>
<dbReference type="Pfam" id="PF13240">
    <property type="entry name" value="Zn_Ribbon_1"/>
    <property type="match status" value="1"/>
</dbReference>
<organism evidence="3 4">
    <name type="scientific">Piscinibacter terrae</name>
    <dbReference type="NCBI Taxonomy" id="2496871"/>
    <lineage>
        <taxon>Bacteria</taxon>
        <taxon>Pseudomonadati</taxon>
        <taxon>Pseudomonadota</taxon>
        <taxon>Betaproteobacteria</taxon>
        <taxon>Burkholderiales</taxon>
        <taxon>Sphaerotilaceae</taxon>
        <taxon>Piscinibacter</taxon>
    </lineage>
</organism>
<reference evidence="3 4" key="2">
    <citation type="submission" date="2018-12" db="EMBL/GenBank/DDBJ databases">
        <title>Rhizobacter gummiphilus sp. nov., a rubber-degrading bacterium isolated from the soil of a botanical garden in Japan.</title>
        <authorList>
            <person name="Shunsuke S.S."/>
        </authorList>
    </citation>
    <scope>NUCLEOTIDE SEQUENCE [LARGE SCALE GENOMIC DNA]</scope>
    <source>
        <strain evidence="3 4">S-16</strain>
    </source>
</reference>
<keyword evidence="1" id="KW-0472">Membrane</keyword>
<feature type="transmembrane region" description="Helical" evidence="1">
    <location>
        <begin position="153"/>
        <end position="174"/>
    </location>
</feature>
<sequence length="600" mass="65052">MSYDYSSESNRLELPNPYRLQNRVLWLCSALLIVAGITAFAWARGAMQEDGVRFAFAPLLAGVMMLAAGFAAAATAARRLRFFFGRGRPLSLAPEIPVGAVGGSQAADVVKELLRQGGLTYPEPQGAIEGVLYHWMPTLITAPAEVQYTARRAIFNLAAIGATFISFLFSWAVFGNETTRPWIGILYFGFGVFFLVKPVLSDHRARLSTASLIGLVAVAIVGPVVIGLVARMLPPLGGFSLNVQTFVMLGTALAACGLAMIAVLAQVDSSPQTRTSVETARLSMNGPPATLMDELDRKLQSEWTERIPNRRYARIDPQTPAGTPSGSFAGELFEETQPLPVTGTQAPTLAAALSDKRHRWLLLLDLYALALIMVATGLSLYFVRHFDALAAWRDNRFSLFGSSIILGFVAAFCLRQSARLWGRFNFESVLVWVEMIGNYQTSRIGTGNQLTSRMQTENDVVRTESMTLRVWRARIESVVFGKDAMRQVTAMFSTEKEAKALALHLMNFGRSQSSLVAPGSMEDQARIAALNAGERGLEDGRSAAQIEQATRTAAALSSVEPPSIADFDQAMPGLHCTECGKALLPGARFCAHCGTKVTPA</sequence>
<comment type="caution">
    <text evidence="3">The sequence shown here is derived from an EMBL/GenBank/DDBJ whole genome shotgun (WGS) entry which is preliminary data.</text>
</comment>
<feature type="transmembrane region" description="Helical" evidence="1">
    <location>
        <begin position="360"/>
        <end position="383"/>
    </location>
</feature>
<dbReference type="InterPro" id="IPR026870">
    <property type="entry name" value="Zinc_ribbon_dom"/>
</dbReference>
<dbReference type="AlphaFoldDB" id="A0A3N7HKC3"/>
<proteinExistence type="predicted"/>
<dbReference type="OrthoDB" id="7486912at2"/>
<keyword evidence="1" id="KW-0812">Transmembrane</keyword>
<dbReference type="RefSeq" id="WP_124542761.1">
    <property type="nucleotide sequence ID" value="NZ_QUSW01000007.1"/>
</dbReference>
<reference evidence="3 4" key="1">
    <citation type="submission" date="2018-08" db="EMBL/GenBank/DDBJ databases">
        <authorList>
            <person name="Khan S.A."/>
            <person name="Jeon C.O."/>
            <person name="Chun B.H."/>
            <person name="Jeong S.E."/>
        </authorList>
    </citation>
    <scope>NUCLEOTIDE SEQUENCE [LARGE SCALE GENOMIC DNA]</scope>
    <source>
        <strain evidence="3 4">S-16</strain>
    </source>
</reference>
<dbReference type="Proteomes" id="UP000267464">
    <property type="component" value="Unassembled WGS sequence"/>
</dbReference>
<gene>
    <name evidence="3" type="ORF">DZC73_23235</name>
</gene>
<feature type="transmembrane region" description="Helical" evidence="1">
    <location>
        <begin position="245"/>
        <end position="265"/>
    </location>
</feature>
<name>A0A3N7HKC3_9BURK</name>
<evidence type="ECO:0000313" key="3">
    <source>
        <dbReference type="EMBL" id="RQP22538.1"/>
    </source>
</evidence>
<evidence type="ECO:0000313" key="4">
    <source>
        <dbReference type="Proteomes" id="UP000267464"/>
    </source>
</evidence>
<evidence type="ECO:0000256" key="1">
    <source>
        <dbReference type="SAM" id="Phobius"/>
    </source>
</evidence>
<feature type="transmembrane region" description="Helical" evidence="1">
    <location>
        <begin position="55"/>
        <end position="77"/>
    </location>
</feature>
<protein>
    <submittedName>
        <fullName evidence="3">Zinc ribbon domain-containing protein</fullName>
    </submittedName>
</protein>
<feature type="transmembrane region" description="Helical" evidence="1">
    <location>
        <begin position="212"/>
        <end position="233"/>
    </location>
</feature>
<feature type="transmembrane region" description="Helical" evidence="1">
    <location>
        <begin position="24"/>
        <end position="43"/>
    </location>
</feature>
<keyword evidence="1" id="KW-1133">Transmembrane helix</keyword>
<keyword evidence="4" id="KW-1185">Reference proteome</keyword>
<feature type="transmembrane region" description="Helical" evidence="1">
    <location>
        <begin position="395"/>
        <end position="414"/>
    </location>
</feature>
<feature type="transmembrane region" description="Helical" evidence="1">
    <location>
        <begin position="180"/>
        <end position="200"/>
    </location>
</feature>
<feature type="domain" description="Zinc-ribbon" evidence="2">
    <location>
        <begin position="575"/>
        <end position="597"/>
    </location>
</feature>
<dbReference type="EMBL" id="QUSW01000007">
    <property type="protein sequence ID" value="RQP22538.1"/>
    <property type="molecule type" value="Genomic_DNA"/>
</dbReference>
<accession>A0A3N7HKC3</accession>